<protein>
    <submittedName>
        <fullName evidence="6">Unannotated protein</fullName>
    </submittedName>
</protein>
<keyword evidence="4" id="KW-0479">Metal-binding</keyword>
<dbReference type="Gene3D" id="1.10.600.10">
    <property type="entry name" value="Farnesyl Diphosphate Synthase"/>
    <property type="match status" value="1"/>
</dbReference>
<evidence type="ECO:0000313" key="6">
    <source>
        <dbReference type="EMBL" id="CAB4829087.1"/>
    </source>
</evidence>
<evidence type="ECO:0000256" key="4">
    <source>
        <dbReference type="ARBA" id="ARBA00022723"/>
    </source>
</evidence>
<keyword evidence="5" id="KW-0460">Magnesium</keyword>
<dbReference type="PROSITE" id="PS00444">
    <property type="entry name" value="POLYPRENYL_SYNTHASE_2"/>
    <property type="match status" value="1"/>
</dbReference>
<evidence type="ECO:0000256" key="5">
    <source>
        <dbReference type="ARBA" id="ARBA00022842"/>
    </source>
</evidence>
<dbReference type="GO" id="GO:0046872">
    <property type="term" value="F:metal ion binding"/>
    <property type="evidence" value="ECO:0007669"/>
    <property type="project" value="UniProtKB-KW"/>
</dbReference>
<dbReference type="GO" id="GO:0008299">
    <property type="term" value="P:isoprenoid biosynthetic process"/>
    <property type="evidence" value="ECO:0007669"/>
    <property type="project" value="InterPro"/>
</dbReference>
<dbReference type="SUPFAM" id="SSF48576">
    <property type="entry name" value="Terpenoid synthases"/>
    <property type="match status" value="1"/>
</dbReference>
<reference evidence="6" key="1">
    <citation type="submission" date="2020-05" db="EMBL/GenBank/DDBJ databases">
        <authorList>
            <person name="Chiriac C."/>
            <person name="Salcher M."/>
            <person name="Ghai R."/>
            <person name="Kavagutti S V."/>
        </authorList>
    </citation>
    <scope>NUCLEOTIDE SEQUENCE</scope>
</reference>
<dbReference type="GO" id="GO:0004659">
    <property type="term" value="F:prenyltransferase activity"/>
    <property type="evidence" value="ECO:0007669"/>
    <property type="project" value="InterPro"/>
</dbReference>
<dbReference type="PANTHER" id="PTHR12001">
    <property type="entry name" value="GERANYLGERANYL PYROPHOSPHATE SYNTHASE"/>
    <property type="match status" value="1"/>
</dbReference>
<dbReference type="Pfam" id="PF00348">
    <property type="entry name" value="polyprenyl_synt"/>
    <property type="match status" value="1"/>
</dbReference>
<evidence type="ECO:0000256" key="3">
    <source>
        <dbReference type="ARBA" id="ARBA00022679"/>
    </source>
</evidence>
<gene>
    <name evidence="6" type="ORF">UFOPK3046_02241</name>
</gene>
<dbReference type="PANTHER" id="PTHR12001:SF69">
    <property type="entry name" value="ALL TRANS-POLYPRENYL-DIPHOSPHATE SYNTHASE PDSS1"/>
    <property type="match status" value="1"/>
</dbReference>
<dbReference type="SFLD" id="SFLDG01017">
    <property type="entry name" value="Polyprenyl_Transferase_Like"/>
    <property type="match status" value="1"/>
</dbReference>
<dbReference type="InterPro" id="IPR033749">
    <property type="entry name" value="Polyprenyl_synt_CS"/>
</dbReference>
<dbReference type="AlphaFoldDB" id="A0A6J7A8E4"/>
<accession>A0A6J7A8E4</accession>
<dbReference type="SFLD" id="SFLDS00005">
    <property type="entry name" value="Isoprenoid_Synthase_Type_I"/>
    <property type="match status" value="1"/>
</dbReference>
<comment type="similarity">
    <text evidence="2">Belongs to the FPP/GGPP synthase family.</text>
</comment>
<keyword evidence="3" id="KW-0808">Transferase</keyword>
<comment type="cofactor">
    <cofactor evidence="1">
        <name>Mg(2+)</name>
        <dbReference type="ChEBI" id="CHEBI:18420"/>
    </cofactor>
</comment>
<proteinExistence type="inferred from homology"/>
<organism evidence="6">
    <name type="scientific">freshwater metagenome</name>
    <dbReference type="NCBI Taxonomy" id="449393"/>
    <lineage>
        <taxon>unclassified sequences</taxon>
        <taxon>metagenomes</taxon>
        <taxon>ecological metagenomes</taxon>
    </lineage>
</organism>
<sequence length="330" mass="34415">MTGSNPLQVMPSMAEDLERLETELIASVCSENPFLTEIATHLIAAGGKRVRPGFTIAAAATALSVDAPASDQAITGGMAIELVHLGSLYHDDVMDEAEVRRTVDSVNARWGNHKAILAGDYLLAKASELAASLGVEVAALLANTIGQLCEGQLLELEHSFSLDRTEDLYLRSINGKTASLLAASCRIGGIVAELPRKQIDALTTFGFSYGMAFQIVDDVLDLVSNDAEMGKPTGHDLEEGVYTLPVLLTLAGPTGGELRSMLGGPIDPATRDAAASLIREGQGVSVAIDRARSFADAGRSALEALPASPGVTGLRAAADYLLDSVEAAAT</sequence>
<dbReference type="CDD" id="cd00685">
    <property type="entry name" value="Trans_IPPS_HT"/>
    <property type="match status" value="1"/>
</dbReference>
<dbReference type="EMBL" id="CAFAAQ010000342">
    <property type="protein sequence ID" value="CAB4829087.1"/>
    <property type="molecule type" value="Genomic_DNA"/>
</dbReference>
<evidence type="ECO:0000256" key="1">
    <source>
        <dbReference type="ARBA" id="ARBA00001946"/>
    </source>
</evidence>
<dbReference type="InterPro" id="IPR000092">
    <property type="entry name" value="Polyprenyl_synt"/>
</dbReference>
<evidence type="ECO:0000256" key="2">
    <source>
        <dbReference type="ARBA" id="ARBA00006706"/>
    </source>
</evidence>
<dbReference type="InterPro" id="IPR008949">
    <property type="entry name" value="Isoprenoid_synthase_dom_sf"/>
</dbReference>
<name>A0A6J7A8E4_9ZZZZ</name>